<accession>A0A2K8ZAE8</accession>
<evidence type="ECO:0000313" key="1">
    <source>
        <dbReference type="EMBL" id="AUD06852.1"/>
    </source>
</evidence>
<dbReference type="KEGG" id="spir:CWM47_36380"/>
<dbReference type="Proteomes" id="UP000232883">
    <property type="component" value="Chromosome"/>
</dbReference>
<gene>
    <name evidence="1" type="ORF">CWM47_36380</name>
</gene>
<dbReference type="AlphaFoldDB" id="A0A2K8ZAE8"/>
<reference evidence="1 2" key="1">
    <citation type="submission" date="2017-11" db="EMBL/GenBank/DDBJ databases">
        <title>Taxonomic description and genome sequences of Spirosoma HA7 sp. nov., isolated from pollen microhabitat of Corylus avellana.</title>
        <authorList>
            <person name="Ambika Manirajan B."/>
            <person name="Suarez C."/>
            <person name="Ratering S."/>
            <person name="Geissler-Plaum R."/>
            <person name="Cardinale M."/>
            <person name="Sylvia S."/>
        </authorList>
    </citation>
    <scope>NUCLEOTIDE SEQUENCE [LARGE SCALE GENOMIC DNA]</scope>
    <source>
        <strain evidence="1 2">HA7</strain>
    </source>
</reference>
<protein>
    <submittedName>
        <fullName evidence="1">Uncharacterized protein</fullName>
    </submittedName>
</protein>
<dbReference type="RefSeq" id="WP_100993386.1">
    <property type="nucleotide sequence ID" value="NZ_CP025096.1"/>
</dbReference>
<organism evidence="1 2">
    <name type="scientific">Spirosoma pollinicola</name>
    <dbReference type="NCBI Taxonomy" id="2057025"/>
    <lineage>
        <taxon>Bacteria</taxon>
        <taxon>Pseudomonadati</taxon>
        <taxon>Bacteroidota</taxon>
        <taxon>Cytophagia</taxon>
        <taxon>Cytophagales</taxon>
        <taxon>Cytophagaceae</taxon>
        <taxon>Spirosoma</taxon>
    </lineage>
</organism>
<dbReference type="EMBL" id="CP025096">
    <property type="protein sequence ID" value="AUD06852.1"/>
    <property type="molecule type" value="Genomic_DNA"/>
</dbReference>
<sequence>MDKAMDQNQSLPINRTQPAAILTRRLALTRSVEQAAEAFNRAWQKQQTNLNRVPVLQDRLDQLQAKLDELKIEAP</sequence>
<name>A0A2K8ZAE8_9BACT</name>
<proteinExistence type="predicted"/>
<evidence type="ECO:0000313" key="2">
    <source>
        <dbReference type="Proteomes" id="UP000232883"/>
    </source>
</evidence>
<keyword evidence="2" id="KW-1185">Reference proteome</keyword>